<keyword evidence="8" id="KW-1185">Reference proteome</keyword>
<dbReference type="SUPFAM" id="SSF50129">
    <property type="entry name" value="GroES-like"/>
    <property type="match status" value="1"/>
</dbReference>
<dbReference type="InterPro" id="IPR047122">
    <property type="entry name" value="Trans-enoyl_RdTase-like"/>
</dbReference>
<evidence type="ECO:0000256" key="1">
    <source>
        <dbReference type="ARBA" id="ARBA00008072"/>
    </source>
</evidence>
<reference evidence="7" key="1">
    <citation type="submission" date="2023-11" db="EMBL/GenBank/DDBJ databases">
        <title>The genome sequences of three competitors of mushroom-forming fungi.</title>
        <authorList>
            <person name="Beijen E."/>
            <person name="Ohm R.A."/>
        </authorList>
    </citation>
    <scope>NUCLEOTIDE SEQUENCE</scope>
    <source>
        <strain evidence="7">CBS 100526</strain>
    </source>
</reference>
<evidence type="ECO:0000256" key="4">
    <source>
        <dbReference type="ARBA" id="ARBA00022857"/>
    </source>
</evidence>
<dbReference type="InterPro" id="IPR020843">
    <property type="entry name" value="ER"/>
</dbReference>
<feature type="domain" description="Enoyl reductase (ER)" evidence="6">
    <location>
        <begin position="17"/>
        <end position="355"/>
    </location>
</feature>
<comment type="caution">
    <text evidence="7">The sequence shown here is derived from an EMBL/GenBank/DDBJ whole genome shotgun (WGS) entry which is preliminary data.</text>
</comment>
<proteinExistence type="inferred from homology"/>
<dbReference type="Pfam" id="PF00107">
    <property type="entry name" value="ADH_zinc_N"/>
    <property type="match status" value="1"/>
</dbReference>
<evidence type="ECO:0000313" key="7">
    <source>
        <dbReference type="EMBL" id="KAK4067254.1"/>
    </source>
</evidence>
<comment type="similarity">
    <text evidence="1">Belongs to the zinc-containing alcohol dehydrogenase family.</text>
</comment>
<evidence type="ECO:0000259" key="6">
    <source>
        <dbReference type="SMART" id="SM00829"/>
    </source>
</evidence>
<dbReference type="SUPFAM" id="SSF51735">
    <property type="entry name" value="NAD(P)-binding Rossmann-fold domains"/>
    <property type="match status" value="1"/>
</dbReference>
<dbReference type="InterPro" id="IPR013149">
    <property type="entry name" value="ADH-like_C"/>
</dbReference>
<dbReference type="SMART" id="SM00829">
    <property type="entry name" value="PKS_ER"/>
    <property type="match status" value="1"/>
</dbReference>
<sequence length="359" mass="38149">MTVPAPLHQKGIIGVDGGGLEFVEDAAIPALEDDMVLVRNSAVAVNPVDAKMSAPNLVTPRALAGHDFAGIVEAIGSKVWTASPIAIGDRVCGAVQGLHKLSPNVGAYAEYVGASDVAVIKVPDHMSMEEAASLGTGIGTMGLALFHNLGVPGYPTKPAATPKTVLVYGGSTASGTIALQLLKLSGLTPITTCSPSNFDLVRSYGAAHCFDYRSETCIEDIKKFTKDALKYIIDCVSEPDTMEFCHKCVGRTGGKLTTLEPPPKYLTSRARTVKVDWVLGPALHGKQIAWPPPMEREASSEMREFAKTWFTTVQELVDQGKVKTHPLKVMDGGLPAVLDGLQLLKDKKISGQKLVYNIA</sequence>
<dbReference type="InterPro" id="IPR011032">
    <property type="entry name" value="GroES-like_sf"/>
</dbReference>
<dbReference type="InterPro" id="IPR036291">
    <property type="entry name" value="NAD(P)-bd_dom_sf"/>
</dbReference>
<dbReference type="RefSeq" id="XP_062753283.1">
    <property type="nucleotide sequence ID" value="XM_062902460.1"/>
</dbReference>
<dbReference type="AlphaFoldDB" id="A0AAE1IAX0"/>
<comment type="subunit">
    <text evidence="2">Monomer.</text>
</comment>
<evidence type="ECO:0000256" key="3">
    <source>
        <dbReference type="ARBA" id="ARBA00022741"/>
    </source>
</evidence>
<dbReference type="PANTHER" id="PTHR45348">
    <property type="entry name" value="HYPOTHETICAL OXIDOREDUCTASE (EUROFUNG)"/>
    <property type="match status" value="1"/>
</dbReference>
<dbReference type="Proteomes" id="UP001273209">
    <property type="component" value="Unassembled WGS sequence"/>
</dbReference>
<organism evidence="7 8">
    <name type="scientific">Trichoderma aggressivum f. europaeum</name>
    <dbReference type="NCBI Taxonomy" id="173218"/>
    <lineage>
        <taxon>Eukaryota</taxon>
        <taxon>Fungi</taxon>
        <taxon>Dikarya</taxon>
        <taxon>Ascomycota</taxon>
        <taxon>Pezizomycotina</taxon>
        <taxon>Sordariomycetes</taxon>
        <taxon>Hypocreomycetidae</taxon>
        <taxon>Hypocreales</taxon>
        <taxon>Hypocreaceae</taxon>
        <taxon>Trichoderma</taxon>
    </lineage>
</organism>
<evidence type="ECO:0000313" key="8">
    <source>
        <dbReference type="Proteomes" id="UP001273209"/>
    </source>
</evidence>
<dbReference type="GO" id="GO:0000166">
    <property type="term" value="F:nucleotide binding"/>
    <property type="evidence" value="ECO:0007669"/>
    <property type="project" value="UniProtKB-KW"/>
</dbReference>
<keyword evidence="3" id="KW-0547">Nucleotide-binding</keyword>
<dbReference type="InterPro" id="IPR013154">
    <property type="entry name" value="ADH-like_N"/>
</dbReference>
<dbReference type="GO" id="GO:0016651">
    <property type="term" value="F:oxidoreductase activity, acting on NAD(P)H"/>
    <property type="evidence" value="ECO:0007669"/>
    <property type="project" value="InterPro"/>
</dbReference>
<evidence type="ECO:0000256" key="2">
    <source>
        <dbReference type="ARBA" id="ARBA00011245"/>
    </source>
</evidence>
<dbReference type="PANTHER" id="PTHR45348:SF1">
    <property type="entry name" value="TRANS-ENOYL REDUCTASE STHE"/>
    <property type="match status" value="1"/>
</dbReference>
<keyword evidence="5" id="KW-0560">Oxidoreductase</keyword>
<accession>A0AAE1IAX0</accession>
<evidence type="ECO:0000256" key="5">
    <source>
        <dbReference type="ARBA" id="ARBA00023002"/>
    </source>
</evidence>
<dbReference type="Pfam" id="PF08240">
    <property type="entry name" value="ADH_N"/>
    <property type="match status" value="1"/>
</dbReference>
<protein>
    <recommendedName>
        <fullName evidence="6">Enoyl reductase (ER) domain-containing protein</fullName>
    </recommendedName>
</protein>
<dbReference type="EMBL" id="JAWRVG010000035">
    <property type="protein sequence ID" value="KAK4067254.1"/>
    <property type="molecule type" value="Genomic_DNA"/>
</dbReference>
<dbReference type="CDD" id="cd08249">
    <property type="entry name" value="enoyl_reductase_like"/>
    <property type="match status" value="1"/>
</dbReference>
<gene>
    <name evidence="7" type="ORF">Triagg1_7697</name>
</gene>
<dbReference type="Gene3D" id="3.40.50.720">
    <property type="entry name" value="NAD(P)-binding Rossmann-like Domain"/>
    <property type="match status" value="1"/>
</dbReference>
<keyword evidence="4" id="KW-0521">NADP</keyword>
<name>A0AAE1IAX0_9HYPO</name>
<dbReference type="GeneID" id="87922365"/>
<dbReference type="Gene3D" id="3.90.180.10">
    <property type="entry name" value="Medium-chain alcohol dehydrogenases, catalytic domain"/>
    <property type="match status" value="1"/>
</dbReference>